<evidence type="ECO:0000313" key="5">
    <source>
        <dbReference type="Proteomes" id="UP001142055"/>
    </source>
</evidence>
<evidence type="ECO:0000313" key="4">
    <source>
        <dbReference type="EMBL" id="KAJ6225577.1"/>
    </source>
</evidence>
<keyword evidence="1" id="KW-0853">WD repeat</keyword>
<dbReference type="GO" id="GO:0017183">
    <property type="term" value="P:protein histidyl modification to diphthamide"/>
    <property type="evidence" value="ECO:0007669"/>
    <property type="project" value="TreeGrafter"/>
</dbReference>
<comment type="caution">
    <text evidence="4">The sequence shown here is derived from an EMBL/GenBank/DDBJ whole genome shotgun (WGS) entry which is preliminary data.</text>
</comment>
<dbReference type="PANTHER" id="PTHR46042:SF1">
    <property type="entry name" value="DIPHTHINE METHYLTRANSFERASE"/>
    <property type="match status" value="1"/>
</dbReference>
<feature type="non-terminal residue" evidence="4">
    <location>
        <position position="329"/>
    </location>
</feature>
<proteinExistence type="predicted"/>
<evidence type="ECO:0000256" key="1">
    <source>
        <dbReference type="ARBA" id="ARBA00022574"/>
    </source>
</evidence>
<dbReference type="PANTHER" id="PTHR46042">
    <property type="entry name" value="DIPHTHINE METHYLTRANSFERASE"/>
    <property type="match status" value="1"/>
</dbReference>
<comment type="pathway">
    <text evidence="3">Protein modification.</text>
</comment>
<sequence>RFNPCVIDYSAKSNLFIVGTYQLIEKDSELFTKYTELESKNFRVGTLELIDSEKMKLEQIDHVAVAHANGILALYQILEKQITLLIHWKTSSSMLTTVQDYFDGKFLSLIGGGANGQISHICLKCQKIDNQSNTLSYDECEMKEFEVTEYQHPIWLHLKLYENSDSMAGITSFEFVEFDKFVDSTWITLMVGSYDEYLRIYRLEYTLENCNDSIQIESSSMIYKIHIEGGGIWRMKTFVSYEPSTTVTLLSAMYSGAYLLWFDEQTFHSEDSIKNCQKSCKHIRKLELPSISDDRTEQRLIYGINSKPDLSLILLSAFYNNELHRFKIY</sequence>
<gene>
    <name evidence="4" type="ORF">RDWZM_004122</name>
</gene>
<evidence type="ECO:0000256" key="3">
    <source>
        <dbReference type="ARBA" id="ARBA00043952"/>
    </source>
</evidence>
<dbReference type="Proteomes" id="UP001142055">
    <property type="component" value="Chromosome 1"/>
</dbReference>
<reference evidence="4" key="1">
    <citation type="submission" date="2022-12" db="EMBL/GenBank/DDBJ databases">
        <title>Genome assemblies of Blomia tropicalis.</title>
        <authorList>
            <person name="Cui Y."/>
        </authorList>
    </citation>
    <scope>NUCLEOTIDE SEQUENCE</scope>
    <source>
        <tissue evidence="4">Adult mites</tissue>
    </source>
</reference>
<dbReference type="EMBL" id="JAPWDV010000001">
    <property type="protein sequence ID" value="KAJ6225577.1"/>
    <property type="molecule type" value="Genomic_DNA"/>
</dbReference>
<dbReference type="GO" id="GO:0005737">
    <property type="term" value="C:cytoplasm"/>
    <property type="evidence" value="ECO:0007669"/>
    <property type="project" value="TreeGrafter"/>
</dbReference>
<dbReference type="GO" id="GO:0061685">
    <property type="term" value="F:diphthine methylesterase activity"/>
    <property type="evidence" value="ECO:0007669"/>
    <property type="project" value="TreeGrafter"/>
</dbReference>
<accession>A0A9Q0MH27</accession>
<name>A0A9Q0MH27_BLOTA</name>
<dbReference type="OMA" id="GIWRMKT"/>
<keyword evidence="5" id="KW-1185">Reference proteome</keyword>
<dbReference type="InterPro" id="IPR052415">
    <property type="entry name" value="Diphthine_MTase"/>
</dbReference>
<dbReference type="AlphaFoldDB" id="A0A9Q0MH27"/>
<evidence type="ECO:0000256" key="2">
    <source>
        <dbReference type="ARBA" id="ARBA00022737"/>
    </source>
</evidence>
<keyword evidence="2" id="KW-0677">Repeat</keyword>
<protein>
    <submittedName>
        <fullName evidence="4">Uncharacterized protein</fullName>
    </submittedName>
</protein>
<organism evidence="4 5">
    <name type="scientific">Blomia tropicalis</name>
    <name type="common">Mite</name>
    <dbReference type="NCBI Taxonomy" id="40697"/>
    <lineage>
        <taxon>Eukaryota</taxon>
        <taxon>Metazoa</taxon>
        <taxon>Ecdysozoa</taxon>
        <taxon>Arthropoda</taxon>
        <taxon>Chelicerata</taxon>
        <taxon>Arachnida</taxon>
        <taxon>Acari</taxon>
        <taxon>Acariformes</taxon>
        <taxon>Sarcoptiformes</taxon>
        <taxon>Astigmata</taxon>
        <taxon>Glycyphagoidea</taxon>
        <taxon>Echimyopodidae</taxon>
        <taxon>Blomia</taxon>
    </lineage>
</organism>